<feature type="coiled-coil region" evidence="1">
    <location>
        <begin position="324"/>
        <end position="388"/>
    </location>
</feature>
<proteinExistence type="predicted"/>
<evidence type="ECO:0000256" key="1">
    <source>
        <dbReference type="SAM" id="Coils"/>
    </source>
</evidence>
<name>A0A6J6HLK3_9ZZZZ</name>
<dbReference type="Pfam" id="PF03993">
    <property type="entry name" value="DUF349"/>
    <property type="match status" value="3"/>
</dbReference>
<protein>
    <submittedName>
        <fullName evidence="2">Unannotated protein</fullName>
    </submittedName>
</protein>
<dbReference type="EMBL" id="CAEZVD010000001">
    <property type="protein sequence ID" value="CAB4613886.1"/>
    <property type="molecule type" value="Genomic_DNA"/>
</dbReference>
<gene>
    <name evidence="2" type="ORF">UFOPK1909_00053</name>
</gene>
<reference evidence="2" key="1">
    <citation type="submission" date="2020-05" db="EMBL/GenBank/DDBJ databases">
        <authorList>
            <person name="Chiriac C."/>
            <person name="Salcher M."/>
            <person name="Ghai R."/>
            <person name="Kavagutti S V."/>
        </authorList>
    </citation>
    <scope>NUCLEOTIDE SEQUENCE</scope>
</reference>
<dbReference type="InterPro" id="IPR007139">
    <property type="entry name" value="DUF349"/>
</dbReference>
<keyword evidence="1" id="KW-0175">Coiled coil</keyword>
<accession>A0A6J6HLK3</accession>
<organism evidence="2">
    <name type="scientific">freshwater metagenome</name>
    <dbReference type="NCBI Taxonomy" id="449393"/>
    <lineage>
        <taxon>unclassified sequences</taxon>
        <taxon>metagenomes</taxon>
        <taxon>ecological metagenomes</taxon>
    </lineage>
</organism>
<sequence length="409" mass="45151">MSTSQFGRVDAENNVYVIDGAERKVGQYPGVPAEEALAYFVRKFEDIAAQVRILEQRVANKVDSQGMKKMAAKLADDLKEPAAVGDLSDLRRRVANLDSKIGALVSEKTEANKEATAEAIAKRAAIADRAESIANQDATKTQWKTSGAEMTKLFEEWQQLQKSGAKVSKSDADAIWKRFSSARTRFETAKRGYFAGLDATNKIAKAKKNSIVEQAEALAAKGSDDITGYRKLLDEWKNSGRTPGKSDDALWARFKAAGDQIFAKKTETAVVETAEYEKNLATKLEILKEAETIDPSKDLAAAKKALVAIQQRWEKAGRVPKEKLRETEDKLRAIEARVRKVEEDEWRKSDPAAIERSNSVTAQLEDSIKKLEAALEKATAGKDAKKIKDATEALEARKAWLEVVKASMV</sequence>
<evidence type="ECO:0000313" key="2">
    <source>
        <dbReference type="EMBL" id="CAB4613886.1"/>
    </source>
</evidence>
<dbReference type="AlphaFoldDB" id="A0A6J6HLK3"/>